<evidence type="ECO:0000313" key="4">
    <source>
        <dbReference type="EMBL" id="NMH81077.1"/>
    </source>
</evidence>
<dbReference type="PANTHER" id="PTHR43046:SF16">
    <property type="entry name" value="ADP-RIBOSE PYROPHOSPHATASE YJHB-RELATED"/>
    <property type="match status" value="1"/>
</dbReference>
<comment type="cofactor">
    <cofactor evidence="1">
        <name>Mg(2+)</name>
        <dbReference type="ChEBI" id="CHEBI:18420"/>
    </cofactor>
</comment>
<dbReference type="PROSITE" id="PS51462">
    <property type="entry name" value="NUDIX"/>
    <property type="match status" value="1"/>
</dbReference>
<organism evidence="4 5">
    <name type="scientific">Pseudonocardia xinjiangensis</name>
    <dbReference type="NCBI Taxonomy" id="75289"/>
    <lineage>
        <taxon>Bacteria</taxon>
        <taxon>Bacillati</taxon>
        <taxon>Actinomycetota</taxon>
        <taxon>Actinomycetes</taxon>
        <taxon>Pseudonocardiales</taxon>
        <taxon>Pseudonocardiaceae</taxon>
        <taxon>Pseudonocardia</taxon>
    </lineage>
</organism>
<comment type="caution">
    <text evidence="4">The sequence shown here is derived from an EMBL/GenBank/DDBJ whole genome shotgun (WGS) entry which is preliminary data.</text>
</comment>
<evidence type="ECO:0000256" key="2">
    <source>
        <dbReference type="ARBA" id="ARBA00022801"/>
    </source>
</evidence>
<keyword evidence="5" id="KW-1185">Reference proteome</keyword>
<name>A0ABX1RL35_9PSEU</name>
<proteinExistence type="predicted"/>
<dbReference type="Proteomes" id="UP001296706">
    <property type="component" value="Unassembled WGS sequence"/>
</dbReference>
<evidence type="ECO:0000256" key="1">
    <source>
        <dbReference type="ARBA" id="ARBA00001946"/>
    </source>
</evidence>
<feature type="domain" description="Nudix hydrolase" evidence="3">
    <location>
        <begin position="4"/>
        <end position="142"/>
    </location>
</feature>
<keyword evidence="2" id="KW-0378">Hydrolase</keyword>
<dbReference type="RefSeq" id="WP_169399122.1">
    <property type="nucleotide sequence ID" value="NZ_BAAAJH010000003.1"/>
</dbReference>
<sequence length="166" mass="18377">MSFRVVPAAYVLPLRRVGETDEVLLQLRCGTGYRDGHWAAAAAGHVEADESVYAAACREAEEELGIGITPADLVPLTVMHRTQGNGQPIDERVDFFFSCRTWTGEPRRVEQAKSADLRWYRLDDLPESVVPHELFVLEGLRRGDLPAIVSFGFDPAVSSEPGAPRR</sequence>
<dbReference type="PROSITE" id="PS00893">
    <property type="entry name" value="NUDIX_BOX"/>
    <property type="match status" value="1"/>
</dbReference>
<reference evidence="4 5" key="1">
    <citation type="submission" date="2020-04" db="EMBL/GenBank/DDBJ databases">
        <authorList>
            <person name="Klaysubun C."/>
            <person name="Duangmal K."/>
            <person name="Lipun K."/>
        </authorList>
    </citation>
    <scope>NUCLEOTIDE SEQUENCE [LARGE SCALE GENOMIC DNA]</scope>
    <source>
        <strain evidence="4 5">JCM 11839</strain>
    </source>
</reference>
<dbReference type="InterPro" id="IPR015797">
    <property type="entry name" value="NUDIX_hydrolase-like_dom_sf"/>
</dbReference>
<dbReference type="Gene3D" id="3.90.79.10">
    <property type="entry name" value="Nucleoside Triphosphate Pyrophosphohydrolase"/>
    <property type="match status" value="1"/>
</dbReference>
<dbReference type="InterPro" id="IPR000086">
    <property type="entry name" value="NUDIX_hydrolase_dom"/>
</dbReference>
<dbReference type="PANTHER" id="PTHR43046">
    <property type="entry name" value="GDP-MANNOSE MANNOSYL HYDROLASE"/>
    <property type="match status" value="1"/>
</dbReference>
<protein>
    <submittedName>
        <fullName evidence="4">NUDIX domain-containing protein</fullName>
    </submittedName>
</protein>
<dbReference type="SUPFAM" id="SSF55811">
    <property type="entry name" value="Nudix"/>
    <property type="match status" value="1"/>
</dbReference>
<dbReference type="Pfam" id="PF00293">
    <property type="entry name" value="NUDIX"/>
    <property type="match status" value="1"/>
</dbReference>
<dbReference type="InterPro" id="IPR020084">
    <property type="entry name" value="NUDIX_hydrolase_CS"/>
</dbReference>
<evidence type="ECO:0000259" key="3">
    <source>
        <dbReference type="PROSITE" id="PS51462"/>
    </source>
</evidence>
<dbReference type="EMBL" id="JAAXKY010000128">
    <property type="protein sequence ID" value="NMH81077.1"/>
    <property type="molecule type" value="Genomic_DNA"/>
</dbReference>
<accession>A0ABX1RL35</accession>
<evidence type="ECO:0000313" key="5">
    <source>
        <dbReference type="Proteomes" id="UP001296706"/>
    </source>
</evidence>
<gene>
    <name evidence="4" type="ORF">HF577_28790</name>
</gene>